<dbReference type="OrthoDB" id="10667187at2759"/>
<sequence>MTTATTTNTITLMVPRIPKPSLTLRAGDAARSRRKSRNILPLINITIANEFVEETLPATTPPPQGSFISLYALNDYRFPVPSGSILTRRQPVRSITPPSIPILCVNGLRPVSAGRFYRKPVVLRPGHSRVVSHPGRYDGASSSFDRRANGLHVHANCVPF</sequence>
<organism evidence="1 2">
    <name type="scientific">Paraphaeosphaeria sporulosa</name>
    <dbReference type="NCBI Taxonomy" id="1460663"/>
    <lineage>
        <taxon>Eukaryota</taxon>
        <taxon>Fungi</taxon>
        <taxon>Dikarya</taxon>
        <taxon>Ascomycota</taxon>
        <taxon>Pezizomycotina</taxon>
        <taxon>Dothideomycetes</taxon>
        <taxon>Pleosporomycetidae</taxon>
        <taxon>Pleosporales</taxon>
        <taxon>Massarineae</taxon>
        <taxon>Didymosphaeriaceae</taxon>
        <taxon>Paraphaeosphaeria</taxon>
    </lineage>
</organism>
<dbReference type="GeneID" id="28771017"/>
<accession>A0A177CBG8</accession>
<evidence type="ECO:0000313" key="1">
    <source>
        <dbReference type="EMBL" id="OAG05033.1"/>
    </source>
</evidence>
<gene>
    <name evidence="1" type="ORF">CC84DRAFT_818819</name>
</gene>
<keyword evidence="2" id="KW-1185">Reference proteome</keyword>
<evidence type="ECO:0000313" key="2">
    <source>
        <dbReference type="Proteomes" id="UP000077069"/>
    </source>
</evidence>
<protein>
    <submittedName>
        <fullName evidence="1">Uncharacterized protein</fullName>
    </submittedName>
</protein>
<dbReference type="InParanoid" id="A0A177CBG8"/>
<dbReference type="Proteomes" id="UP000077069">
    <property type="component" value="Unassembled WGS sequence"/>
</dbReference>
<dbReference type="RefSeq" id="XP_018035398.1">
    <property type="nucleotide sequence ID" value="XM_018187531.1"/>
</dbReference>
<dbReference type="AlphaFoldDB" id="A0A177CBG8"/>
<proteinExistence type="predicted"/>
<name>A0A177CBG8_9PLEO</name>
<dbReference type="EMBL" id="KV441553">
    <property type="protein sequence ID" value="OAG05033.1"/>
    <property type="molecule type" value="Genomic_DNA"/>
</dbReference>
<reference evidence="1 2" key="1">
    <citation type="submission" date="2016-05" db="EMBL/GenBank/DDBJ databases">
        <title>Comparative analysis of secretome profiles of manganese(II)-oxidizing ascomycete fungi.</title>
        <authorList>
            <consortium name="DOE Joint Genome Institute"/>
            <person name="Zeiner C.A."/>
            <person name="Purvine S.O."/>
            <person name="Zink E.M."/>
            <person name="Wu S."/>
            <person name="Pasa-Tolic L."/>
            <person name="Chaput D.L."/>
            <person name="Haridas S."/>
            <person name="Grigoriev I.V."/>
            <person name="Santelli C.M."/>
            <person name="Hansel C.M."/>
        </authorList>
    </citation>
    <scope>NUCLEOTIDE SEQUENCE [LARGE SCALE GENOMIC DNA]</scope>
    <source>
        <strain evidence="1 2">AP3s5-JAC2a</strain>
    </source>
</reference>